<organism evidence="6 7">
    <name type="scientific">Trematosphaeria pertusa</name>
    <dbReference type="NCBI Taxonomy" id="390896"/>
    <lineage>
        <taxon>Eukaryota</taxon>
        <taxon>Fungi</taxon>
        <taxon>Dikarya</taxon>
        <taxon>Ascomycota</taxon>
        <taxon>Pezizomycotina</taxon>
        <taxon>Dothideomycetes</taxon>
        <taxon>Pleosporomycetidae</taxon>
        <taxon>Pleosporales</taxon>
        <taxon>Massarineae</taxon>
        <taxon>Trematosphaeriaceae</taxon>
        <taxon>Trematosphaeria</taxon>
    </lineage>
</organism>
<keyword evidence="3 4" id="KW-0443">Lipid metabolism</keyword>
<dbReference type="GO" id="GO:0016020">
    <property type="term" value="C:membrane"/>
    <property type="evidence" value="ECO:0007669"/>
    <property type="project" value="TreeGrafter"/>
</dbReference>
<feature type="short sequence motif" description="DGA/G" evidence="4">
    <location>
        <begin position="193"/>
        <end position="195"/>
    </location>
</feature>
<evidence type="ECO:0000256" key="1">
    <source>
        <dbReference type="ARBA" id="ARBA00022801"/>
    </source>
</evidence>
<keyword evidence="2 4" id="KW-0442">Lipid degradation</keyword>
<dbReference type="CDD" id="cd07216">
    <property type="entry name" value="Pat17_PNPLA8_PNPLA9_like3"/>
    <property type="match status" value="1"/>
</dbReference>
<accession>A0A6A6IV86</accession>
<dbReference type="GO" id="GO:0016042">
    <property type="term" value="P:lipid catabolic process"/>
    <property type="evidence" value="ECO:0007669"/>
    <property type="project" value="UniProtKB-UniRule"/>
</dbReference>
<protein>
    <submittedName>
        <fullName evidence="6">Phospholipase</fullName>
    </submittedName>
</protein>
<keyword evidence="7" id="KW-1185">Reference proteome</keyword>
<dbReference type="Gene3D" id="3.40.1090.10">
    <property type="entry name" value="Cytosolic phospholipase A2 catalytic domain"/>
    <property type="match status" value="1"/>
</dbReference>
<evidence type="ECO:0000313" key="7">
    <source>
        <dbReference type="Proteomes" id="UP000800094"/>
    </source>
</evidence>
<evidence type="ECO:0000256" key="4">
    <source>
        <dbReference type="PROSITE-ProRule" id="PRU01161"/>
    </source>
</evidence>
<evidence type="ECO:0000259" key="5">
    <source>
        <dbReference type="PROSITE" id="PS51635"/>
    </source>
</evidence>
<dbReference type="PANTHER" id="PTHR24185:SF1">
    <property type="entry name" value="CALCIUM-INDEPENDENT PHOSPHOLIPASE A2-GAMMA"/>
    <property type="match status" value="1"/>
</dbReference>
<sequence>MPEHDLRLLALDGGGVRGLSTLQILKQLMDTIDPESPPKPCDYFDLIGGTSTGGLIAIMLGRLHMTVDECIDAYATLSDRIFRKQRHRVTIRGQVQGRFDSDELGRAIKEIVAGQAGAEDALLKDAPDANCKVFVCATSGETGETVRLTSYRSRGRERLLRTTKIWEAGRATSAASSFFDPITIGVFGETFVDGATGANNPVYEVWNEAQDLWPSDSFEDNVKRFVSIGTGVPSLRPFENDVLGVGRSLLAIATDTERTAERFCRDKARLHSAGRYYRFNVLRGLEDIGLEEANRRNAIVAATDRYIESQEVFQKIRACADSTSGTATS</sequence>
<keyword evidence="1 4" id="KW-0378">Hydrolase</keyword>
<evidence type="ECO:0000313" key="6">
    <source>
        <dbReference type="EMBL" id="KAF2253530.1"/>
    </source>
</evidence>
<dbReference type="PANTHER" id="PTHR24185">
    <property type="entry name" value="CALCIUM-INDEPENDENT PHOSPHOLIPASE A2-GAMMA"/>
    <property type="match status" value="1"/>
</dbReference>
<dbReference type="GO" id="GO:0046486">
    <property type="term" value="P:glycerolipid metabolic process"/>
    <property type="evidence" value="ECO:0007669"/>
    <property type="project" value="UniProtKB-ARBA"/>
</dbReference>
<feature type="short sequence motif" description="GXGXXG" evidence="4">
    <location>
        <begin position="13"/>
        <end position="18"/>
    </location>
</feature>
<dbReference type="GeneID" id="54588045"/>
<dbReference type="GO" id="GO:0047499">
    <property type="term" value="F:calcium-independent phospholipase A2 activity"/>
    <property type="evidence" value="ECO:0007669"/>
    <property type="project" value="TreeGrafter"/>
</dbReference>
<feature type="domain" description="PNPLA" evidence="5">
    <location>
        <begin position="9"/>
        <end position="206"/>
    </location>
</feature>
<feature type="active site" description="Proton acceptor" evidence="4">
    <location>
        <position position="193"/>
    </location>
</feature>
<dbReference type="OrthoDB" id="6612291at2759"/>
<name>A0A6A6IV86_9PLEO</name>
<dbReference type="SUPFAM" id="SSF52151">
    <property type="entry name" value="FabD/lysophospholipase-like"/>
    <property type="match status" value="1"/>
</dbReference>
<dbReference type="InterPro" id="IPR002641">
    <property type="entry name" value="PNPLA_dom"/>
</dbReference>
<feature type="short sequence motif" description="GXSXG" evidence="4">
    <location>
        <begin position="49"/>
        <end position="53"/>
    </location>
</feature>
<dbReference type="RefSeq" id="XP_033688534.1">
    <property type="nucleotide sequence ID" value="XM_033834715.1"/>
</dbReference>
<feature type="active site" description="Nucleophile" evidence="4">
    <location>
        <position position="51"/>
    </location>
</feature>
<proteinExistence type="predicted"/>
<gene>
    <name evidence="6" type="ORF">BU26DRAFT_588535</name>
</gene>
<reference evidence="6" key="1">
    <citation type="journal article" date="2020" name="Stud. Mycol.">
        <title>101 Dothideomycetes genomes: a test case for predicting lifestyles and emergence of pathogens.</title>
        <authorList>
            <person name="Haridas S."/>
            <person name="Albert R."/>
            <person name="Binder M."/>
            <person name="Bloem J."/>
            <person name="Labutti K."/>
            <person name="Salamov A."/>
            <person name="Andreopoulos B."/>
            <person name="Baker S."/>
            <person name="Barry K."/>
            <person name="Bills G."/>
            <person name="Bluhm B."/>
            <person name="Cannon C."/>
            <person name="Castanera R."/>
            <person name="Culley D."/>
            <person name="Daum C."/>
            <person name="Ezra D."/>
            <person name="Gonzalez J."/>
            <person name="Henrissat B."/>
            <person name="Kuo A."/>
            <person name="Liang C."/>
            <person name="Lipzen A."/>
            <person name="Lutzoni F."/>
            <person name="Magnuson J."/>
            <person name="Mondo S."/>
            <person name="Nolan M."/>
            <person name="Ohm R."/>
            <person name="Pangilinan J."/>
            <person name="Park H.-J."/>
            <person name="Ramirez L."/>
            <person name="Alfaro M."/>
            <person name="Sun H."/>
            <person name="Tritt A."/>
            <person name="Yoshinaga Y."/>
            <person name="Zwiers L.-H."/>
            <person name="Turgeon B."/>
            <person name="Goodwin S."/>
            <person name="Spatafora J."/>
            <person name="Crous P."/>
            <person name="Grigoriev I."/>
        </authorList>
    </citation>
    <scope>NUCLEOTIDE SEQUENCE</scope>
    <source>
        <strain evidence="6">CBS 122368</strain>
    </source>
</reference>
<evidence type="ECO:0000256" key="3">
    <source>
        <dbReference type="ARBA" id="ARBA00023098"/>
    </source>
</evidence>
<dbReference type="Pfam" id="PF01734">
    <property type="entry name" value="Patatin"/>
    <property type="match status" value="1"/>
</dbReference>
<dbReference type="GO" id="GO:0019369">
    <property type="term" value="P:arachidonate metabolic process"/>
    <property type="evidence" value="ECO:0007669"/>
    <property type="project" value="TreeGrafter"/>
</dbReference>
<dbReference type="EMBL" id="ML987191">
    <property type="protein sequence ID" value="KAF2253530.1"/>
    <property type="molecule type" value="Genomic_DNA"/>
</dbReference>
<dbReference type="PROSITE" id="PS51635">
    <property type="entry name" value="PNPLA"/>
    <property type="match status" value="1"/>
</dbReference>
<dbReference type="Proteomes" id="UP000800094">
    <property type="component" value="Unassembled WGS sequence"/>
</dbReference>
<dbReference type="AlphaFoldDB" id="A0A6A6IV86"/>
<evidence type="ECO:0000256" key="2">
    <source>
        <dbReference type="ARBA" id="ARBA00022963"/>
    </source>
</evidence>
<dbReference type="InterPro" id="IPR016035">
    <property type="entry name" value="Acyl_Trfase/lysoPLipase"/>
</dbReference>